<dbReference type="PANTHER" id="PTHR16222">
    <property type="entry name" value="ADP-RIBOSYLGLYCOHYDROLASE"/>
    <property type="match status" value="1"/>
</dbReference>
<dbReference type="Proteomes" id="UP001185863">
    <property type="component" value="Unassembled WGS sequence"/>
</dbReference>
<protein>
    <submittedName>
        <fullName evidence="2">ADP-ribosylglycohydrolase family protein</fullName>
    </submittedName>
</protein>
<feature type="binding site" evidence="1">
    <location>
        <position position="60"/>
    </location>
    <ligand>
        <name>Mg(2+)</name>
        <dbReference type="ChEBI" id="CHEBI:18420"/>
        <label>1</label>
    </ligand>
</feature>
<feature type="binding site" evidence="1">
    <location>
        <position position="62"/>
    </location>
    <ligand>
        <name>Mg(2+)</name>
        <dbReference type="ChEBI" id="CHEBI:18420"/>
        <label>1</label>
    </ligand>
</feature>
<dbReference type="EMBL" id="JAWLUP010000013">
    <property type="protein sequence ID" value="MDV7264628.1"/>
    <property type="molecule type" value="Genomic_DNA"/>
</dbReference>
<feature type="binding site" evidence="1">
    <location>
        <position position="259"/>
    </location>
    <ligand>
        <name>Mg(2+)</name>
        <dbReference type="ChEBI" id="CHEBI:18420"/>
        <label>1</label>
    </ligand>
</feature>
<evidence type="ECO:0000256" key="1">
    <source>
        <dbReference type="PIRSR" id="PIRSR605502-1"/>
    </source>
</evidence>
<proteinExistence type="predicted"/>
<dbReference type="AlphaFoldDB" id="A0AAE4UX36"/>
<dbReference type="Pfam" id="PF03747">
    <property type="entry name" value="ADP_ribosyl_GH"/>
    <property type="match status" value="1"/>
</dbReference>
<dbReference type="PANTHER" id="PTHR16222:SF12">
    <property type="entry name" value="ADP-RIBOSYLGLYCOHYDROLASE-RELATED"/>
    <property type="match status" value="1"/>
</dbReference>
<accession>A0AAE4UX36</accession>
<dbReference type="InterPro" id="IPR050792">
    <property type="entry name" value="ADP-ribosylglycohydrolase"/>
</dbReference>
<evidence type="ECO:0000313" key="3">
    <source>
        <dbReference type="Proteomes" id="UP001185863"/>
    </source>
</evidence>
<dbReference type="GO" id="GO:0046872">
    <property type="term" value="F:metal ion binding"/>
    <property type="evidence" value="ECO:0007669"/>
    <property type="project" value="UniProtKB-KW"/>
</dbReference>
<comment type="cofactor">
    <cofactor evidence="1">
        <name>Mg(2+)</name>
        <dbReference type="ChEBI" id="CHEBI:18420"/>
    </cofactor>
    <text evidence="1">Binds 2 magnesium ions per subunit.</text>
</comment>
<feature type="binding site" evidence="1">
    <location>
        <position position="61"/>
    </location>
    <ligand>
        <name>Mg(2+)</name>
        <dbReference type="ChEBI" id="CHEBI:18420"/>
        <label>1</label>
    </ligand>
</feature>
<feature type="binding site" evidence="1">
    <location>
        <position position="262"/>
    </location>
    <ligand>
        <name>Mg(2+)</name>
        <dbReference type="ChEBI" id="CHEBI:18420"/>
        <label>1</label>
    </ligand>
</feature>
<dbReference type="InterPro" id="IPR005502">
    <property type="entry name" value="Ribosyl_crysJ1"/>
</dbReference>
<dbReference type="RefSeq" id="WP_213572248.1">
    <property type="nucleotide sequence ID" value="NZ_JAWLUP010000013.1"/>
</dbReference>
<comment type="caution">
    <text evidence="2">The sequence shown here is derived from an EMBL/GenBank/DDBJ whole genome shotgun (WGS) entry which is preliminary data.</text>
</comment>
<keyword evidence="1" id="KW-0460">Magnesium</keyword>
<feature type="binding site" evidence="1">
    <location>
        <position position="261"/>
    </location>
    <ligand>
        <name>Mg(2+)</name>
        <dbReference type="ChEBI" id="CHEBI:18420"/>
        <label>1</label>
    </ligand>
</feature>
<evidence type="ECO:0000313" key="2">
    <source>
        <dbReference type="EMBL" id="MDV7264628.1"/>
    </source>
</evidence>
<reference evidence="2" key="1">
    <citation type="submission" date="2023-10" db="EMBL/GenBank/DDBJ databases">
        <title>Development of a sustainable strategy for remediation of hydrocarbon-contaminated territories based on the waste exchange concept.</title>
        <authorList>
            <person name="Krivoruchko A."/>
        </authorList>
    </citation>
    <scope>NUCLEOTIDE SEQUENCE</scope>
    <source>
        <strain evidence="2">IEGM 68</strain>
    </source>
</reference>
<dbReference type="Gene3D" id="1.10.4080.10">
    <property type="entry name" value="ADP-ribosylation/Crystallin J1"/>
    <property type="match status" value="1"/>
</dbReference>
<name>A0AAE4UX36_9NOCA</name>
<dbReference type="SUPFAM" id="SSF101478">
    <property type="entry name" value="ADP-ribosylglycohydrolase"/>
    <property type="match status" value="1"/>
</dbReference>
<organism evidence="2 3">
    <name type="scientific">Rhodococcus oxybenzonivorans</name>
    <dbReference type="NCBI Taxonomy" id="1990687"/>
    <lineage>
        <taxon>Bacteria</taxon>
        <taxon>Bacillati</taxon>
        <taxon>Actinomycetota</taxon>
        <taxon>Actinomycetes</taxon>
        <taxon>Mycobacteriales</taxon>
        <taxon>Nocardiaceae</taxon>
        <taxon>Rhodococcus</taxon>
    </lineage>
</organism>
<sequence length="316" mass="32469">MDSDAVTVDIYRNRIGAALRAYACGDALGVPCEGAPAAEIDLSAAVALPVRPGWPRGSTSDDTALTLLVAEVLITAAHADPAEHFLRLLSERADRVPGIGPSTHAAIQHYRDHGRPPEAGGNTNGAVMRALPVGWFVPVDDPDGRRALTHALSRTTHPSPNAQGAAVVMSACAAWALDGATGRELLEVAREEAAVAVHLCGADRRIEKLLAAVADDQWAADAAGVSLDPYDTLAAVLFCAASARPLREALEQAIGLGGDTDTVAALVGGLLGAQSSEATVRALPWHADVLLPDPAEIALLADGLASARVVATGRPG</sequence>
<dbReference type="InterPro" id="IPR036705">
    <property type="entry name" value="Ribosyl_crysJ1_sf"/>
</dbReference>
<gene>
    <name evidence="2" type="ORF">R4315_08720</name>
</gene>
<keyword evidence="1" id="KW-0479">Metal-binding</keyword>